<dbReference type="EMBL" id="BLLF01003438">
    <property type="protein sequence ID" value="GFH27339.1"/>
    <property type="molecule type" value="Genomic_DNA"/>
</dbReference>
<feature type="non-terminal residue" evidence="2">
    <location>
        <position position="122"/>
    </location>
</feature>
<dbReference type="Proteomes" id="UP000485058">
    <property type="component" value="Unassembled WGS sequence"/>
</dbReference>
<dbReference type="PANTHER" id="PTHR12747:SF0">
    <property type="entry name" value="ELONGATOR COMPLEX PROTEIN 1"/>
    <property type="match status" value="1"/>
</dbReference>
<dbReference type="GO" id="GO:0033588">
    <property type="term" value="C:elongator holoenzyme complex"/>
    <property type="evidence" value="ECO:0007669"/>
    <property type="project" value="InterPro"/>
</dbReference>
<dbReference type="InterPro" id="IPR006849">
    <property type="entry name" value="Elp1"/>
</dbReference>
<dbReference type="InterPro" id="IPR011044">
    <property type="entry name" value="Quino_amine_DH_bsu"/>
</dbReference>
<dbReference type="AlphaFoldDB" id="A0A6A0A2U9"/>
<dbReference type="PANTHER" id="PTHR12747">
    <property type="entry name" value="ELONGATOR COMPLEX PROTEIN 1"/>
    <property type="match status" value="1"/>
</dbReference>
<feature type="non-terminal residue" evidence="2">
    <location>
        <position position="1"/>
    </location>
</feature>
<evidence type="ECO:0000313" key="2">
    <source>
        <dbReference type="EMBL" id="GFH27339.1"/>
    </source>
</evidence>
<comment type="caution">
    <text evidence="2">The sequence shown here is derived from an EMBL/GenBank/DDBJ whole genome shotgun (WGS) entry which is preliminary data.</text>
</comment>
<dbReference type="GO" id="GO:0005829">
    <property type="term" value="C:cytosol"/>
    <property type="evidence" value="ECO:0007669"/>
    <property type="project" value="TreeGrafter"/>
</dbReference>
<dbReference type="UniPathway" id="UPA00988"/>
<dbReference type="InterPro" id="IPR056164">
    <property type="entry name" value="Beta-prop_ELP1_1st"/>
</dbReference>
<dbReference type="GO" id="GO:0000049">
    <property type="term" value="F:tRNA binding"/>
    <property type="evidence" value="ECO:0007669"/>
    <property type="project" value="TreeGrafter"/>
</dbReference>
<protein>
    <recommendedName>
        <fullName evidence="1">ELP1 first N-terminal beta-propeller domain-containing protein</fullName>
    </recommendedName>
</protein>
<evidence type="ECO:0000259" key="1">
    <source>
        <dbReference type="Pfam" id="PF04762"/>
    </source>
</evidence>
<evidence type="ECO:0000313" key="3">
    <source>
        <dbReference type="Proteomes" id="UP000485058"/>
    </source>
</evidence>
<dbReference type="GO" id="GO:0002926">
    <property type="term" value="P:tRNA wobble base 5-methoxycarbonylmethyl-2-thiouridinylation"/>
    <property type="evidence" value="ECO:0007669"/>
    <property type="project" value="TreeGrafter"/>
</dbReference>
<dbReference type="Pfam" id="PF04762">
    <property type="entry name" value="Beta-prop_ELP1_1st"/>
    <property type="match status" value="1"/>
</dbReference>
<name>A0A6A0A2U9_HAELA</name>
<organism evidence="2 3">
    <name type="scientific">Haematococcus lacustris</name>
    <name type="common">Green alga</name>
    <name type="synonym">Haematococcus pluvialis</name>
    <dbReference type="NCBI Taxonomy" id="44745"/>
    <lineage>
        <taxon>Eukaryota</taxon>
        <taxon>Viridiplantae</taxon>
        <taxon>Chlorophyta</taxon>
        <taxon>core chlorophytes</taxon>
        <taxon>Chlorophyceae</taxon>
        <taxon>CS clade</taxon>
        <taxon>Chlamydomonadales</taxon>
        <taxon>Haematococcaceae</taxon>
        <taxon>Haematococcus</taxon>
    </lineage>
</organism>
<accession>A0A6A0A2U9</accession>
<feature type="domain" description="ELP1 first N-terminal beta-propeller" evidence="1">
    <location>
        <begin position="24"/>
        <end position="97"/>
    </location>
</feature>
<sequence>MKNLVLQRDWQRGIALHPDEFVVHCCTCAAEQCLYLATSYCDILRVAADTAEQLEEVGVIEGGVAALCWSPDGEVFAAVSGASKLLLMSKLLSVVVTSWARSQPPDLGQALSVIKQAKEQAL</sequence>
<gene>
    <name evidence="2" type="ORF">HaLaN_25644</name>
</gene>
<proteinExistence type="predicted"/>
<reference evidence="2 3" key="1">
    <citation type="submission" date="2020-02" db="EMBL/GenBank/DDBJ databases">
        <title>Draft genome sequence of Haematococcus lacustris strain NIES-144.</title>
        <authorList>
            <person name="Morimoto D."/>
            <person name="Nakagawa S."/>
            <person name="Yoshida T."/>
            <person name="Sawayama S."/>
        </authorList>
    </citation>
    <scope>NUCLEOTIDE SEQUENCE [LARGE SCALE GENOMIC DNA]</scope>
    <source>
        <strain evidence="2 3">NIES-144</strain>
    </source>
</reference>
<keyword evidence="3" id="KW-1185">Reference proteome</keyword>
<dbReference type="SUPFAM" id="SSF50969">
    <property type="entry name" value="YVTN repeat-like/Quinoprotein amine dehydrogenase"/>
    <property type="match status" value="1"/>
</dbReference>